<sequence length="218" mass="24761">MYFSKEQFVVGLRLPLPSLFKQFLDFTQIPPIFLHPNAIWVLMGCNILDILFQLNLSLSEVLFVYIVKMSQKERFILDAHIPSLQLVTRLPNLGKGGAKGHVLVSSPWSGPSMGPDKVFTPLHSLEILSKDRQGRLVKWVEKASFAQLNKTISEHFVQKDFPFYKVVRLVDIEALQARFEEREKKLQEGTLRQTPAASRPTSNSTTCPLTNNKKIPAT</sequence>
<evidence type="ECO:0000256" key="1">
    <source>
        <dbReference type="SAM" id="MobiDB-lite"/>
    </source>
</evidence>
<proteinExistence type="predicted"/>
<reference evidence="2" key="1">
    <citation type="journal article" date="2007" name="PLoS ONE">
        <title>The first genome sequence of an elite grapevine cultivar (Pinot noir Vitis vinifera L.): coping with a highly heterozygous genome.</title>
        <authorList>
            <person name="Velasco R."/>
            <person name="Zharkikh A."/>
            <person name="Troggio M."/>
            <person name="Cartwright D.A."/>
            <person name="Cestaro A."/>
            <person name="Pruss D."/>
            <person name="Pindo M."/>
            <person name="FitzGerald L.M."/>
            <person name="Vezzulli S."/>
            <person name="Reid J."/>
            <person name="Malacarne G."/>
            <person name="Iliev D."/>
            <person name="Coppola G."/>
            <person name="Wardell B."/>
            <person name="Micheletti D."/>
            <person name="Macalma T."/>
            <person name="Facci M."/>
            <person name="Mitchell J.T."/>
            <person name="Perazzolli M."/>
            <person name="Eldredge G."/>
            <person name="Gatto P."/>
            <person name="Oyzerski R."/>
            <person name="Moretto M."/>
            <person name="Gutin N."/>
            <person name="Stefanini M."/>
            <person name="Chen Y."/>
            <person name="Segala C."/>
            <person name="Davenport C."/>
            <person name="Dematte L."/>
            <person name="Mraz A."/>
            <person name="Battilana J."/>
            <person name="Stormo K."/>
            <person name="Costa F."/>
            <person name="Tao Q."/>
            <person name="Si-Ammour A."/>
            <person name="Harkins T."/>
            <person name="Lackey A."/>
            <person name="Perbost C."/>
            <person name="Taillon B."/>
            <person name="Stella A."/>
            <person name="Solovyev V."/>
            <person name="Fawcett J.A."/>
            <person name="Sterck L."/>
            <person name="Vandepoele K."/>
            <person name="Grando S.M."/>
            <person name="Toppo S."/>
            <person name="Moser C."/>
            <person name="Lanchbury J."/>
            <person name="Bogden R."/>
            <person name="Skolnick M."/>
            <person name="Sgaramella V."/>
            <person name="Bhatnagar S.K."/>
            <person name="Fontana P."/>
            <person name="Gutin A."/>
            <person name="Van de Peer Y."/>
            <person name="Salamini F."/>
            <person name="Viola R."/>
        </authorList>
    </citation>
    <scope>NUCLEOTIDE SEQUENCE</scope>
</reference>
<dbReference type="AlphaFoldDB" id="A5AYV9"/>
<evidence type="ECO:0000313" key="2">
    <source>
        <dbReference type="EMBL" id="CAN80588.1"/>
    </source>
</evidence>
<protein>
    <submittedName>
        <fullName evidence="2">Uncharacterized protein</fullName>
    </submittedName>
</protein>
<name>A5AYV9_VITVI</name>
<organism evidence="2">
    <name type="scientific">Vitis vinifera</name>
    <name type="common">Grape</name>
    <dbReference type="NCBI Taxonomy" id="29760"/>
    <lineage>
        <taxon>Eukaryota</taxon>
        <taxon>Viridiplantae</taxon>
        <taxon>Streptophyta</taxon>
        <taxon>Embryophyta</taxon>
        <taxon>Tracheophyta</taxon>
        <taxon>Spermatophyta</taxon>
        <taxon>Magnoliopsida</taxon>
        <taxon>eudicotyledons</taxon>
        <taxon>Gunneridae</taxon>
        <taxon>Pentapetalae</taxon>
        <taxon>rosids</taxon>
        <taxon>Vitales</taxon>
        <taxon>Vitaceae</taxon>
        <taxon>Viteae</taxon>
        <taxon>Vitis</taxon>
    </lineage>
</organism>
<accession>A5AYV9</accession>
<feature type="compositionally biased region" description="Polar residues" evidence="1">
    <location>
        <begin position="190"/>
        <end position="218"/>
    </location>
</feature>
<gene>
    <name evidence="2" type="ORF">VITISV_040799</name>
</gene>
<feature type="region of interest" description="Disordered" evidence="1">
    <location>
        <begin position="185"/>
        <end position="218"/>
    </location>
</feature>
<dbReference type="EMBL" id="AM440665">
    <property type="protein sequence ID" value="CAN80588.1"/>
    <property type="molecule type" value="Genomic_DNA"/>
</dbReference>